<organism evidence="1 2">
    <name type="scientific">Hebeloma cylindrosporum</name>
    <dbReference type="NCBI Taxonomy" id="76867"/>
    <lineage>
        <taxon>Eukaryota</taxon>
        <taxon>Fungi</taxon>
        <taxon>Dikarya</taxon>
        <taxon>Basidiomycota</taxon>
        <taxon>Agaricomycotina</taxon>
        <taxon>Agaricomycetes</taxon>
        <taxon>Agaricomycetidae</taxon>
        <taxon>Agaricales</taxon>
        <taxon>Agaricineae</taxon>
        <taxon>Hymenogastraceae</taxon>
        <taxon>Hebeloma</taxon>
    </lineage>
</organism>
<dbReference type="AlphaFoldDB" id="A0A0C2YUH2"/>
<reference evidence="1 2" key="1">
    <citation type="submission" date="2014-04" db="EMBL/GenBank/DDBJ databases">
        <authorList>
            <consortium name="DOE Joint Genome Institute"/>
            <person name="Kuo A."/>
            <person name="Gay G."/>
            <person name="Dore J."/>
            <person name="Kohler A."/>
            <person name="Nagy L.G."/>
            <person name="Floudas D."/>
            <person name="Copeland A."/>
            <person name="Barry K.W."/>
            <person name="Cichocki N."/>
            <person name="Veneault-Fourrey C."/>
            <person name="LaButti K."/>
            <person name="Lindquist E.A."/>
            <person name="Lipzen A."/>
            <person name="Lundell T."/>
            <person name="Morin E."/>
            <person name="Murat C."/>
            <person name="Sun H."/>
            <person name="Tunlid A."/>
            <person name="Henrissat B."/>
            <person name="Grigoriev I.V."/>
            <person name="Hibbett D.S."/>
            <person name="Martin F."/>
            <person name="Nordberg H.P."/>
            <person name="Cantor M.N."/>
            <person name="Hua S.X."/>
        </authorList>
    </citation>
    <scope>NUCLEOTIDE SEQUENCE [LARGE SCALE GENOMIC DNA]</scope>
    <source>
        <strain evidence="2">h7</strain>
    </source>
</reference>
<dbReference type="OrthoDB" id="2959849at2759"/>
<keyword evidence="2" id="KW-1185">Reference proteome</keyword>
<dbReference type="EMBL" id="KN831773">
    <property type="protein sequence ID" value="KIM44632.1"/>
    <property type="molecule type" value="Genomic_DNA"/>
</dbReference>
<dbReference type="Proteomes" id="UP000053424">
    <property type="component" value="Unassembled WGS sequence"/>
</dbReference>
<evidence type="ECO:0000313" key="2">
    <source>
        <dbReference type="Proteomes" id="UP000053424"/>
    </source>
</evidence>
<feature type="non-terminal residue" evidence="1">
    <location>
        <position position="1"/>
    </location>
</feature>
<evidence type="ECO:0000313" key="1">
    <source>
        <dbReference type="EMBL" id="KIM44632.1"/>
    </source>
</evidence>
<gene>
    <name evidence="1" type="ORF">M413DRAFT_46879</name>
</gene>
<proteinExistence type="predicted"/>
<dbReference type="HOGENOM" id="CLU_112111_0_0_1"/>
<reference evidence="2" key="2">
    <citation type="submission" date="2015-01" db="EMBL/GenBank/DDBJ databases">
        <title>Evolutionary Origins and Diversification of the Mycorrhizal Mutualists.</title>
        <authorList>
            <consortium name="DOE Joint Genome Institute"/>
            <consortium name="Mycorrhizal Genomics Consortium"/>
            <person name="Kohler A."/>
            <person name="Kuo A."/>
            <person name="Nagy L.G."/>
            <person name="Floudas D."/>
            <person name="Copeland A."/>
            <person name="Barry K.W."/>
            <person name="Cichocki N."/>
            <person name="Veneault-Fourrey C."/>
            <person name="LaButti K."/>
            <person name="Lindquist E.A."/>
            <person name="Lipzen A."/>
            <person name="Lundell T."/>
            <person name="Morin E."/>
            <person name="Murat C."/>
            <person name="Riley R."/>
            <person name="Ohm R."/>
            <person name="Sun H."/>
            <person name="Tunlid A."/>
            <person name="Henrissat B."/>
            <person name="Grigoriev I.V."/>
            <person name="Hibbett D.S."/>
            <person name="Martin F."/>
        </authorList>
    </citation>
    <scope>NUCLEOTIDE SEQUENCE [LARGE SCALE GENOMIC DNA]</scope>
    <source>
        <strain evidence="2">h7</strain>
    </source>
</reference>
<sequence length="143" mass="16948">IAKEIADGIWKAMDYRFIYKKCEKSRTSDFIKSYAFFCAQLRGEETKKKLHEDVRKRRARMTMDRFECNGRLRITMTDGNPKLARIKITHHRPHCQYVDISLTDKVDNIIKTMIDMPASKAWDSILAQKEQGELTEKQVYARW</sequence>
<feature type="non-terminal residue" evidence="1">
    <location>
        <position position="143"/>
    </location>
</feature>
<name>A0A0C2YUH2_HEBCY</name>
<protein>
    <submittedName>
        <fullName evidence="1">Uncharacterized protein</fullName>
    </submittedName>
</protein>
<accession>A0A0C2YUH2</accession>